<dbReference type="AlphaFoldDB" id="A0A699TQW7"/>
<organism evidence="1">
    <name type="scientific">Tanacetum cinerariifolium</name>
    <name type="common">Dalmatian daisy</name>
    <name type="synonym">Chrysanthemum cinerariifolium</name>
    <dbReference type="NCBI Taxonomy" id="118510"/>
    <lineage>
        <taxon>Eukaryota</taxon>
        <taxon>Viridiplantae</taxon>
        <taxon>Streptophyta</taxon>
        <taxon>Embryophyta</taxon>
        <taxon>Tracheophyta</taxon>
        <taxon>Spermatophyta</taxon>
        <taxon>Magnoliopsida</taxon>
        <taxon>eudicotyledons</taxon>
        <taxon>Gunneridae</taxon>
        <taxon>Pentapetalae</taxon>
        <taxon>asterids</taxon>
        <taxon>campanulids</taxon>
        <taxon>Asterales</taxon>
        <taxon>Asteraceae</taxon>
        <taxon>Asteroideae</taxon>
        <taxon>Anthemideae</taxon>
        <taxon>Anthemidinae</taxon>
        <taxon>Tanacetum</taxon>
    </lineage>
</organism>
<dbReference type="EMBL" id="BKCJ011270638">
    <property type="protein sequence ID" value="GFD13165.1"/>
    <property type="molecule type" value="Genomic_DNA"/>
</dbReference>
<gene>
    <name evidence="1" type="ORF">Tci_885134</name>
</gene>
<reference evidence="1" key="1">
    <citation type="journal article" date="2019" name="Sci. Rep.">
        <title>Draft genome of Tanacetum cinerariifolium, the natural source of mosquito coil.</title>
        <authorList>
            <person name="Yamashiro T."/>
            <person name="Shiraishi A."/>
            <person name="Satake H."/>
            <person name="Nakayama K."/>
        </authorList>
    </citation>
    <scope>NUCLEOTIDE SEQUENCE</scope>
</reference>
<accession>A0A699TQW7</accession>
<evidence type="ECO:0000313" key="1">
    <source>
        <dbReference type="EMBL" id="GFD13165.1"/>
    </source>
</evidence>
<protein>
    <submittedName>
        <fullName evidence="1">Uncharacterized protein</fullName>
    </submittedName>
</protein>
<sequence>MQKICGTRSKELFKVEWNKYVTSVRLSKNLEKDSYDVLFDHLQQYEGLVNALRTKRAAKTHDHLALVENTYASLPSSRPPHAYYVTHPSLMIGYEDDYQ</sequence>
<name>A0A699TQW7_TANCI</name>
<proteinExistence type="predicted"/>
<comment type="caution">
    <text evidence="1">The sequence shown here is derived from an EMBL/GenBank/DDBJ whole genome shotgun (WGS) entry which is preliminary data.</text>
</comment>